<dbReference type="RefSeq" id="WP_379913884.1">
    <property type="nucleotide sequence ID" value="NZ_JBHUDD010000041.1"/>
</dbReference>
<comment type="caution">
    <text evidence="2">The sequence shown here is derived from an EMBL/GenBank/DDBJ whole genome shotgun (WGS) entry which is preliminary data.</text>
</comment>
<gene>
    <name evidence="2" type="ORF">ACFTOW_05495</name>
</gene>
<reference evidence="3" key="1">
    <citation type="journal article" date="2019" name="Int. J. Syst. Evol. Microbiol.">
        <title>The Global Catalogue of Microorganisms (GCM) 10K type strain sequencing project: providing services to taxonomists for standard genome sequencing and annotation.</title>
        <authorList>
            <consortium name="The Broad Institute Genomics Platform"/>
            <consortium name="The Broad Institute Genome Sequencing Center for Infectious Disease"/>
            <person name="Wu L."/>
            <person name="Ma J."/>
        </authorList>
    </citation>
    <scope>NUCLEOTIDE SEQUENCE [LARGE SCALE GENOMIC DNA]</scope>
    <source>
        <strain evidence="3">CGMCC 1.12477</strain>
    </source>
</reference>
<organism evidence="2 3">
    <name type="scientific">Lacimonas salitolerans</name>
    <dbReference type="NCBI Taxonomy" id="1323750"/>
    <lineage>
        <taxon>Bacteria</taxon>
        <taxon>Pseudomonadati</taxon>
        <taxon>Pseudomonadota</taxon>
        <taxon>Alphaproteobacteria</taxon>
        <taxon>Rhodobacterales</taxon>
        <taxon>Paracoccaceae</taxon>
        <taxon>Lacimonas</taxon>
    </lineage>
</organism>
<feature type="chain" id="PRO_5046282416" evidence="1">
    <location>
        <begin position="29"/>
        <end position="172"/>
    </location>
</feature>
<feature type="signal peptide" evidence="1">
    <location>
        <begin position="1"/>
        <end position="28"/>
    </location>
</feature>
<name>A0ABW4EC13_9RHOB</name>
<dbReference type="Proteomes" id="UP001597186">
    <property type="component" value="Unassembled WGS sequence"/>
</dbReference>
<protein>
    <submittedName>
        <fullName evidence="2">Uncharacterized protein</fullName>
    </submittedName>
</protein>
<evidence type="ECO:0000256" key="1">
    <source>
        <dbReference type="SAM" id="SignalP"/>
    </source>
</evidence>
<evidence type="ECO:0000313" key="2">
    <source>
        <dbReference type="EMBL" id="MFD1508850.1"/>
    </source>
</evidence>
<evidence type="ECO:0000313" key="3">
    <source>
        <dbReference type="Proteomes" id="UP001597186"/>
    </source>
</evidence>
<proteinExistence type="predicted"/>
<keyword evidence="3" id="KW-1185">Reference proteome</keyword>
<keyword evidence="1" id="KW-0732">Signal</keyword>
<dbReference type="EMBL" id="JBHUDD010000041">
    <property type="protein sequence ID" value="MFD1508850.1"/>
    <property type="molecule type" value="Genomic_DNA"/>
</dbReference>
<accession>A0ABW4EC13</accession>
<sequence>MTAARHPTRILSAIAVAVCVALPAQLAAQEVIGEIRVTLDGEDRVWQTLRSTDPSVSFNTGVTEYGPMRDITIQGYREGGSYTRDVFVISLALMGDGGMVDQTVMHVPERMSQSWMNADDETLVTIEHIDDGSIRGTLSGRICFKDGMMTPVDTDDCLPVEGTFETSLPQEE</sequence>